<evidence type="ECO:0000256" key="2">
    <source>
        <dbReference type="ARBA" id="ARBA00022448"/>
    </source>
</evidence>
<dbReference type="Gene3D" id="3.40.190.170">
    <property type="entry name" value="Bacterial extracellular solute-binding protein, family 7"/>
    <property type="match status" value="1"/>
</dbReference>
<comment type="similarity">
    <text evidence="1">Belongs to the bacterial solute-binding protein 7 family.</text>
</comment>
<feature type="chain" id="PRO_5047100817" evidence="4">
    <location>
        <begin position="23"/>
        <end position="422"/>
    </location>
</feature>
<dbReference type="PANTHER" id="PTHR33376:SF7">
    <property type="entry name" value="C4-DICARBOXYLATE-BINDING PROTEIN DCTB"/>
    <property type="match status" value="1"/>
</dbReference>
<dbReference type="Pfam" id="PF03480">
    <property type="entry name" value="DctP"/>
    <property type="match status" value="1"/>
</dbReference>
<organism evidence="5 6">
    <name type="scientific">Enteractinococcus fodinae</name>
    <dbReference type="NCBI Taxonomy" id="684663"/>
    <lineage>
        <taxon>Bacteria</taxon>
        <taxon>Bacillati</taxon>
        <taxon>Actinomycetota</taxon>
        <taxon>Actinomycetes</taxon>
        <taxon>Micrococcales</taxon>
        <taxon>Micrococcaceae</taxon>
    </lineage>
</organism>
<gene>
    <name evidence="5" type="ORF">J2S62_002502</name>
</gene>
<name>A0ABU2B3S0_9MICC</name>
<evidence type="ECO:0000256" key="3">
    <source>
        <dbReference type="ARBA" id="ARBA00022729"/>
    </source>
</evidence>
<dbReference type="InterPro" id="IPR018389">
    <property type="entry name" value="DctP_fam"/>
</dbReference>
<evidence type="ECO:0000313" key="5">
    <source>
        <dbReference type="EMBL" id="MDR7348245.1"/>
    </source>
</evidence>
<dbReference type="PROSITE" id="PS51257">
    <property type="entry name" value="PROKAR_LIPOPROTEIN"/>
    <property type="match status" value="1"/>
</dbReference>
<evidence type="ECO:0000256" key="1">
    <source>
        <dbReference type="ARBA" id="ARBA00009023"/>
    </source>
</evidence>
<sequence>MKRSHTLAPAALIASMALVLSACGNGSTEEGSGDSEGFEFGASQEEVNAAIEGLEPVEITYQAAGQSPNSVVSISDIALQEYIEERSNGQITVDMVWGQAIAGYDEVDSALVDGRVDIAFTLPVYDPNQYPAFDAINTATAGMPSSPVLGELIAEAVVADLAAGSQQVLDEYEALGLTPLLPMASAGTYHSICTEAGTSPDDWNGRTVRIGNTAQEELVQNLGGSPSSLPYTEMFEALQRGTIDCTLGALRNSEEGGILQVATYLSVIPEENSLSNRGTSAIVAGSGYEALPLPYQQIIFDAMEARYAASVESLAQGNVAGIEQLKEAGGELVPLDEESNEIIGETNAKLIEEVEESGVLDPGIADRTQESITKWSDLAEELGYTEEGGYEDLDEWFDMEDYDFAPMAERFFEDVLLPLRPE</sequence>
<comment type="caution">
    <text evidence="5">The sequence shown here is derived from an EMBL/GenBank/DDBJ whole genome shotgun (WGS) entry which is preliminary data.</text>
</comment>
<dbReference type="RefSeq" id="WP_310175244.1">
    <property type="nucleotide sequence ID" value="NZ_BAABHE010000002.1"/>
</dbReference>
<keyword evidence="3 4" id="KW-0732">Signal</keyword>
<proteinExistence type="inferred from homology"/>
<protein>
    <submittedName>
        <fullName evidence="5">TRAP-type C4-dicarboxylate transport system substrate-binding protein</fullName>
    </submittedName>
</protein>
<dbReference type="InterPro" id="IPR038404">
    <property type="entry name" value="TRAP_DctP_sf"/>
</dbReference>
<dbReference type="EMBL" id="JAVDYJ010000001">
    <property type="protein sequence ID" value="MDR7348245.1"/>
    <property type="molecule type" value="Genomic_DNA"/>
</dbReference>
<evidence type="ECO:0000313" key="6">
    <source>
        <dbReference type="Proteomes" id="UP001183794"/>
    </source>
</evidence>
<keyword evidence="6" id="KW-1185">Reference proteome</keyword>
<accession>A0ABU2B3S0</accession>
<dbReference type="PANTHER" id="PTHR33376">
    <property type="match status" value="1"/>
</dbReference>
<feature type="signal peptide" evidence="4">
    <location>
        <begin position="1"/>
        <end position="22"/>
    </location>
</feature>
<dbReference type="Proteomes" id="UP001183794">
    <property type="component" value="Unassembled WGS sequence"/>
</dbReference>
<keyword evidence="2" id="KW-0813">Transport</keyword>
<evidence type="ECO:0000256" key="4">
    <source>
        <dbReference type="SAM" id="SignalP"/>
    </source>
</evidence>
<reference evidence="5 6" key="1">
    <citation type="submission" date="2023-07" db="EMBL/GenBank/DDBJ databases">
        <title>Sequencing the genomes of 1000 actinobacteria strains.</title>
        <authorList>
            <person name="Klenk H.-P."/>
        </authorList>
    </citation>
    <scope>NUCLEOTIDE SEQUENCE [LARGE SCALE GENOMIC DNA]</scope>
    <source>
        <strain evidence="5 6">DSM 22966</strain>
    </source>
</reference>